<dbReference type="SUPFAM" id="SSF52540">
    <property type="entry name" value="P-loop containing nucleoside triphosphate hydrolases"/>
    <property type="match status" value="1"/>
</dbReference>
<evidence type="ECO:0000256" key="3">
    <source>
        <dbReference type="ARBA" id="ARBA00022840"/>
    </source>
</evidence>
<dbReference type="PANTHER" id="PTHR10763:SF26">
    <property type="entry name" value="CELL DIVISION CONTROL PROTEIN 6 HOMOLOG"/>
    <property type="match status" value="1"/>
</dbReference>
<reference evidence="6" key="1">
    <citation type="submission" date="2019-05" db="EMBL/GenBank/DDBJ databases">
        <title>Methanoculleus sp. FWC-SCC1, a methanogenic archaeon isolated from deep marine cold seep.</title>
        <authorList>
            <person name="Chen Y.-W."/>
            <person name="Chen S.-C."/>
            <person name="Teng N.-H."/>
            <person name="Lai M.-C."/>
        </authorList>
    </citation>
    <scope>NUCLEOTIDE SEQUENCE</scope>
    <source>
        <strain evidence="6">FWC-SCC1</strain>
    </source>
</reference>
<evidence type="ECO:0000313" key="6">
    <source>
        <dbReference type="EMBL" id="MDN7024033.1"/>
    </source>
</evidence>
<feature type="domain" description="Cdc6 C-terminal" evidence="5">
    <location>
        <begin position="301"/>
        <end position="374"/>
    </location>
</feature>
<keyword evidence="7" id="KW-1185">Reference proteome</keyword>
<evidence type="ECO:0000256" key="4">
    <source>
        <dbReference type="HAMAP-Rule" id="MF_01407"/>
    </source>
</evidence>
<dbReference type="Pfam" id="PF22703">
    <property type="entry name" value="Cdc6_lid"/>
    <property type="match status" value="1"/>
</dbReference>
<evidence type="ECO:0000313" key="7">
    <source>
        <dbReference type="Proteomes" id="UP001168338"/>
    </source>
</evidence>
<proteinExistence type="inferred from homology"/>
<dbReference type="HAMAP" id="MF_01407">
    <property type="entry name" value="ORC1_type_DNA_replic_protein"/>
    <property type="match status" value="1"/>
</dbReference>
<dbReference type="RefSeq" id="WP_301663118.1">
    <property type="nucleotide sequence ID" value="NZ_VCYH01000002.1"/>
</dbReference>
<organism evidence="6 7">
    <name type="scientific">Methanoculleus frigidifontis</name>
    <dbReference type="NCBI Taxonomy" id="2584085"/>
    <lineage>
        <taxon>Archaea</taxon>
        <taxon>Methanobacteriati</taxon>
        <taxon>Methanobacteriota</taxon>
        <taxon>Stenosarchaea group</taxon>
        <taxon>Methanomicrobia</taxon>
        <taxon>Methanomicrobiales</taxon>
        <taxon>Methanomicrobiaceae</taxon>
        <taxon>Methanoculleus</taxon>
    </lineage>
</organism>
<comment type="similarity">
    <text evidence="4">Belongs to the CDC6/cdc18 family.</text>
</comment>
<dbReference type="Gene3D" id="1.10.8.60">
    <property type="match status" value="1"/>
</dbReference>
<dbReference type="Pfam" id="PF13191">
    <property type="entry name" value="AAA_16"/>
    <property type="match status" value="1"/>
</dbReference>
<dbReference type="InterPro" id="IPR050311">
    <property type="entry name" value="ORC1/CDC6"/>
</dbReference>
<comment type="caution">
    <text evidence="6">The sequence shown here is derived from an EMBL/GenBank/DDBJ whole genome shotgun (WGS) entry which is preliminary data.</text>
</comment>
<dbReference type="EMBL" id="VCYH01000002">
    <property type="protein sequence ID" value="MDN7024033.1"/>
    <property type="molecule type" value="Genomic_DNA"/>
</dbReference>
<accession>A0ABT8M7Y4</accession>
<comment type="function">
    <text evidence="4">Involved in regulation of DNA replication.</text>
</comment>
<dbReference type="Gene3D" id="3.40.50.300">
    <property type="entry name" value="P-loop containing nucleotide triphosphate hydrolases"/>
    <property type="match status" value="1"/>
</dbReference>
<evidence type="ECO:0000256" key="2">
    <source>
        <dbReference type="ARBA" id="ARBA00022741"/>
    </source>
</evidence>
<dbReference type="InterPro" id="IPR027417">
    <property type="entry name" value="P-loop_NTPase"/>
</dbReference>
<dbReference type="NCBIfam" id="NF001624">
    <property type="entry name" value="PRK00411.1-2"/>
    <property type="match status" value="1"/>
</dbReference>
<dbReference type="Proteomes" id="UP001168338">
    <property type="component" value="Unassembled WGS sequence"/>
</dbReference>
<protein>
    <recommendedName>
        <fullName evidence="4">ORC1-type DNA replication protein</fullName>
    </recommendedName>
</protein>
<gene>
    <name evidence="6" type="ORF">FGU65_03860</name>
</gene>
<dbReference type="InterPro" id="IPR041664">
    <property type="entry name" value="AAA_16"/>
</dbReference>
<name>A0ABT8M7Y4_9EURY</name>
<dbReference type="SUPFAM" id="SSF46785">
    <property type="entry name" value="Winged helix' DNA-binding domain"/>
    <property type="match status" value="1"/>
</dbReference>
<dbReference type="SMART" id="SM01074">
    <property type="entry name" value="Cdc6_C"/>
    <property type="match status" value="1"/>
</dbReference>
<dbReference type="InterPro" id="IPR015163">
    <property type="entry name" value="Cdc6_C"/>
</dbReference>
<dbReference type="InterPro" id="IPR014277">
    <property type="entry name" value="Orc1/Cdc6_arc"/>
</dbReference>
<feature type="binding site" evidence="4">
    <location>
        <position position="219"/>
    </location>
    <ligand>
        <name>ATP</name>
        <dbReference type="ChEBI" id="CHEBI:30616"/>
    </ligand>
</feature>
<dbReference type="InterPro" id="IPR036390">
    <property type="entry name" value="WH_DNA-bd_sf"/>
</dbReference>
<evidence type="ECO:0000256" key="1">
    <source>
        <dbReference type="ARBA" id="ARBA00022705"/>
    </source>
</evidence>
<dbReference type="InterPro" id="IPR055237">
    <property type="entry name" value="Cdc6_lid"/>
</dbReference>
<evidence type="ECO:0000259" key="5">
    <source>
        <dbReference type="SMART" id="SM01074"/>
    </source>
</evidence>
<feature type="binding site" evidence="4">
    <location>
        <begin position="63"/>
        <end position="67"/>
    </location>
    <ligand>
        <name>ATP</name>
        <dbReference type="ChEBI" id="CHEBI:30616"/>
    </ligand>
</feature>
<dbReference type="NCBIfam" id="TIGR02928">
    <property type="entry name" value="orc1/cdc6 family replication initiation protein"/>
    <property type="match status" value="1"/>
</dbReference>
<keyword evidence="1 4" id="KW-0235">DNA replication</keyword>
<keyword evidence="3 4" id="KW-0067">ATP-binding</keyword>
<dbReference type="PANTHER" id="PTHR10763">
    <property type="entry name" value="CELL DIVISION CONTROL PROTEIN 6-RELATED"/>
    <property type="match status" value="1"/>
</dbReference>
<sequence>MATKDYLGWDQTLFRDQDVFEIDFVPDQLHHRDRQLRELAFHIRPALRGGRPLNAICKGLPGTGKTTCVKKLFADIEEATRTLMPVFVNCQVERTRAKVFAKVYEQLVGHAPQTNGVPQRKVLAAIARHMLDEQQVVIVCLDDINYLQDAETVNGVLYTLIRTHEEYPGTRMGVIATLSDVHRDLKAELDACVTSVFQPAEISFDPYTAGEMCAILKDRAVQGLYPGVLSAEMLDFVVTQTIAPWDLRVGLDLIKRSVLLAETAGRKEVCRADVCAAYEHSRYVHLACTVRTLSAAERRLLRHIAEMSRASAGLTSGEVFRSAKERMQLSYSSFFDRLRKLDEMRLIGVQHRNEGGRTRGIALRYERDLVVAACG</sequence>
<feature type="binding site" evidence="4">
    <location>
        <position position="207"/>
    </location>
    <ligand>
        <name>ATP</name>
        <dbReference type="ChEBI" id="CHEBI:30616"/>
    </ligand>
</feature>
<keyword evidence="2 4" id="KW-0547">Nucleotide-binding</keyword>